<keyword evidence="2 6" id="KW-1003">Cell membrane</keyword>
<accession>A0ABS6EZE7</accession>
<feature type="transmembrane region" description="Helical" evidence="6">
    <location>
        <begin position="110"/>
        <end position="138"/>
    </location>
</feature>
<feature type="domain" description="ABC3 transporter permease C-terminal" evidence="7">
    <location>
        <begin position="59"/>
        <end position="173"/>
    </location>
</feature>
<keyword evidence="5 6" id="KW-0472">Membrane</keyword>
<feature type="transmembrane region" description="Helical" evidence="6">
    <location>
        <begin position="560"/>
        <end position="577"/>
    </location>
</feature>
<feature type="transmembrane region" description="Helical" evidence="6">
    <location>
        <begin position="283"/>
        <end position="305"/>
    </location>
</feature>
<comment type="caution">
    <text evidence="8">The sequence shown here is derived from an EMBL/GenBank/DDBJ whole genome shotgun (WGS) entry which is preliminary data.</text>
</comment>
<dbReference type="Proteomes" id="UP000736583">
    <property type="component" value="Unassembled WGS sequence"/>
</dbReference>
<evidence type="ECO:0000256" key="6">
    <source>
        <dbReference type="PIRNR" id="PIRNR018968"/>
    </source>
</evidence>
<feature type="transmembrane region" description="Helical" evidence="6">
    <location>
        <begin position="613"/>
        <end position="633"/>
    </location>
</feature>
<feature type="transmembrane region" description="Helical" evidence="6">
    <location>
        <begin position="232"/>
        <end position="255"/>
    </location>
</feature>
<evidence type="ECO:0000256" key="3">
    <source>
        <dbReference type="ARBA" id="ARBA00022692"/>
    </source>
</evidence>
<proteinExistence type="inferred from homology"/>
<name>A0ABS6EZE7_9CLOT</name>
<evidence type="ECO:0000313" key="8">
    <source>
        <dbReference type="EMBL" id="MBU5591619.1"/>
    </source>
</evidence>
<dbReference type="PANTHER" id="PTHR46795">
    <property type="entry name" value="ABC TRANSPORTER PERMEASE-RELATED-RELATED"/>
    <property type="match status" value="1"/>
</dbReference>
<dbReference type="InterPro" id="IPR003838">
    <property type="entry name" value="ABC3_permease_C"/>
</dbReference>
<keyword evidence="6" id="KW-0813">Transport</keyword>
<sequence length="680" mass="78659">MLGKLAIRNAKRSTRDYLVYFITMTIASGLMFAFNSMIFSKDVRALCAIGGAMEAMIGLASIFIIIILTWLINYMINFMMEKRSKEFGTYLLIGMKKKEVSNLFMIENQLLGAAAFIPGVLLGLLLQQILTAIFYSVFNKDYQISIEFNIGALLLTLGLYVFIYILALIRSKKKLKKMNINDMMYMDKQNQSFDDKNSKMKQILFFVSILYFIFFDVMIFGGWIYIENVFFLIAGLIISVYLMYYGISSFIIQYIKKEKSGVYKSGKLFLLRQFSSKIKTMQFTMGTLTILFTASLLGGTVSMMLCDYNKKELDKAIAFDIMLFSDNVQDDFKNQLDLINKETEIKDKRIYNIYEDKAEDINQFLYNNYYYFTENPSAIYKDKDRNTNEYFDYDTYMKLSDYNALRRMIGYEEVTLSEDGYLIHVKERMKEYMLKYRNEEKLVKEGKELKCEGVYTEPFSQSGQNGSDYIIIVSDRVVEKMSPFYSLVAVDIEGDAPEGLQENLEKLSKFKDDYKYETSNITHAYGTDQIFSFGETGSTIVKTNLMNLGKFVMTMTTYPIVYMALVFVCVALTILSVQQLSDSNKYKFRYSVLSKLGLNEKEIDNIILKQLGVYYLCPLLAAVAISIVTALFMSKKFVLYTGVHSSMFLYYGMSLILLGFIYTIYFIATYVSFKRNVHES</sequence>
<dbReference type="InterPro" id="IPR052536">
    <property type="entry name" value="ABC-4_Integral_Memb_Prot"/>
</dbReference>
<keyword evidence="9" id="KW-1185">Reference proteome</keyword>
<dbReference type="PANTHER" id="PTHR46795:SF3">
    <property type="entry name" value="ABC TRANSPORTER PERMEASE"/>
    <property type="match status" value="1"/>
</dbReference>
<organism evidence="8 9">
    <name type="scientific">Clostridium simiarum</name>
    <dbReference type="NCBI Taxonomy" id="2841506"/>
    <lineage>
        <taxon>Bacteria</taxon>
        <taxon>Bacillati</taxon>
        <taxon>Bacillota</taxon>
        <taxon>Clostridia</taxon>
        <taxon>Eubacteriales</taxon>
        <taxon>Clostridiaceae</taxon>
        <taxon>Clostridium</taxon>
    </lineage>
</organism>
<comment type="similarity">
    <text evidence="6">Belongs to the ABC-4 integral membrane protein family.</text>
</comment>
<evidence type="ECO:0000256" key="1">
    <source>
        <dbReference type="ARBA" id="ARBA00004651"/>
    </source>
</evidence>
<dbReference type="InterPro" id="IPR027022">
    <property type="entry name" value="ABC_permease_BceB-typ"/>
</dbReference>
<evidence type="ECO:0000313" key="9">
    <source>
        <dbReference type="Proteomes" id="UP000736583"/>
    </source>
</evidence>
<feature type="transmembrane region" description="Helical" evidence="6">
    <location>
        <begin position="17"/>
        <end position="35"/>
    </location>
</feature>
<evidence type="ECO:0000259" key="7">
    <source>
        <dbReference type="Pfam" id="PF02687"/>
    </source>
</evidence>
<dbReference type="RefSeq" id="WP_216456560.1">
    <property type="nucleotide sequence ID" value="NZ_JAHLQL010000001.1"/>
</dbReference>
<dbReference type="PIRSF" id="PIRSF018968">
    <property type="entry name" value="ABC_permease_BceB"/>
    <property type="match status" value="1"/>
</dbReference>
<reference evidence="8 9" key="1">
    <citation type="submission" date="2021-06" db="EMBL/GenBank/DDBJ databases">
        <authorList>
            <person name="Sun Q."/>
            <person name="Li D."/>
        </authorList>
    </citation>
    <scope>NUCLEOTIDE SEQUENCE [LARGE SCALE GENOMIC DNA]</scope>
    <source>
        <strain evidence="8 9">MSJ-4</strain>
    </source>
</reference>
<feature type="transmembrane region" description="Helical" evidence="6">
    <location>
        <begin position="203"/>
        <end position="226"/>
    </location>
</feature>
<gene>
    <name evidence="8" type="ORF">KQI89_07560</name>
</gene>
<dbReference type="EMBL" id="JAHLQL010000001">
    <property type="protein sequence ID" value="MBU5591619.1"/>
    <property type="molecule type" value="Genomic_DNA"/>
</dbReference>
<feature type="transmembrane region" description="Helical" evidence="6">
    <location>
        <begin position="150"/>
        <end position="169"/>
    </location>
</feature>
<feature type="transmembrane region" description="Helical" evidence="6">
    <location>
        <begin position="648"/>
        <end position="673"/>
    </location>
</feature>
<dbReference type="Pfam" id="PF02687">
    <property type="entry name" value="FtsX"/>
    <property type="match status" value="1"/>
</dbReference>
<evidence type="ECO:0000256" key="4">
    <source>
        <dbReference type="ARBA" id="ARBA00022989"/>
    </source>
</evidence>
<keyword evidence="3 6" id="KW-0812">Transmembrane</keyword>
<protein>
    <submittedName>
        <fullName evidence="8">ABC transporter permease</fullName>
    </submittedName>
</protein>
<evidence type="ECO:0000256" key="5">
    <source>
        <dbReference type="ARBA" id="ARBA00023136"/>
    </source>
</evidence>
<keyword evidence="4 6" id="KW-1133">Transmembrane helix</keyword>
<comment type="subcellular location">
    <subcellularLocation>
        <location evidence="1 6">Cell membrane</location>
        <topology evidence="1 6">Multi-pass membrane protein</topology>
    </subcellularLocation>
</comment>
<evidence type="ECO:0000256" key="2">
    <source>
        <dbReference type="ARBA" id="ARBA00022475"/>
    </source>
</evidence>
<feature type="transmembrane region" description="Helical" evidence="6">
    <location>
        <begin position="55"/>
        <end position="76"/>
    </location>
</feature>